<dbReference type="PANTHER" id="PTHR47637">
    <property type="entry name" value="CHAPERONE SURA"/>
    <property type="match status" value="1"/>
</dbReference>
<reference evidence="3 4" key="1">
    <citation type="submission" date="2017-04" db="EMBL/GenBank/DDBJ databases">
        <authorList>
            <person name="Afonso C.L."/>
            <person name="Miller P.J."/>
            <person name="Scott M.A."/>
            <person name="Spackman E."/>
            <person name="Goraichik I."/>
            <person name="Dimitrov K.M."/>
            <person name="Suarez D.L."/>
            <person name="Swayne D.E."/>
        </authorList>
    </citation>
    <scope>NUCLEOTIDE SEQUENCE [LARGE SCALE GENOMIC DNA]</scope>
    <source>
        <strain evidence="3 4">B5P</strain>
    </source>
</reference>
<dbReference type="InterPro" id="IPR050280">
    <property type="entry name" value="OMP_Chaperone_SurA"/>
</dbReference>
<sequence>MNPAMKRARFATVAVVLAALSGAAVFSAPPAVASEIKYIVNNTAVTSYDIQRRVALNKLFRQKGGTEKAAQDMVEQALKSEEMARRNIRISKQAVDDSYNRFATSNKLKPAQLDQILSQAGIGREHMKEFIRIQMGWSQLLGSRYRSTEMMTEQQMVRKVFELGGKKPSATEYMLQKITFVVPQKERGAILGKRKREADAMRQRFNGCETTRQFAKGLIDVSVQDIPRILEPELPPDWATQIKAAKPGTATAVRETPAGVEFIGVCSSREVNDDRAAQMMLQTEGKLDEKAEELSKKYVDELRKTARIVQR</sequence>
<evidence type="ECO:0000256" key="2">
    <source>
        <dbReference type="SAM" id="SignalP"/>
    </source>
</evidence>
<feature type="chain" id="PRO_5012372178" evidence="2">
    <location>
        <begin position="34"/>
        <end position="311"/>
    </location>
</feature>
<evidence type="ECO:0000313" key="3">
    <source>
        <dbReference type="EMBL" id="SMH44018.1"/>
    </source>
</evidence>
<feature type="signal peptide" evidence="2">
    <location>
        <begin position="1"/>
        <end position="33"/>
    </location>
</feature>
<dbReference type="AlphaFoldDB" id="A0A1X7P279"/>
<name>A0A1X7P279_9HYPH</name>
<gene>
    <name evidence="3" type="ORF">SAMN02982922_2998</name>
</gene>
<dbReference type="InterPro" id="IPR027304">
    <property type="entry name" value="Trigger_fact/SurA_dom_sf"/>
</dbReference>
<dbReference type="SUPFAM" id="SSF109998">
    <property type="entry name" value="Triger factor/SurA peptide-binding domain-like"/>
    <property type="match status" value="1"/>
</dbReference>
<keyword evidence="4" id="KW-1185">Reference proteome</keyword>
<organism evidence="3 4">
    <name type="scientific">Mesorhizobium australicum</name>
    <dbReference type="NCBI Taxonomy" id="536018"/>
    <lineage>
        <taxon>Bacteria</taxon>
        <taxon>Pseudomonadati</taxon>
        <taxon>Pseudomonadota</taxon>
        <taxon>Alphaproteobacteria</taxon>
        <taxon>Hyphomicrobiales</taxon>
        <taxon>Phyllobacteriaceae</taxon>
        <taxon>Mesorhizobium</taxon>
    </lineage>
</organism>
<dbReference type="EMBL" id="FXBL01000004">
    <property type="protein sequence ID" value="SMH44018.1"/>
    <property type="molecule type" value="Genomic_DNA"/>
</dbReference>
<proteinExistence type="predicted"/>
<dbReference type="RefSeq" id="WP_244561749.1">
    <property type="nucleotide sequence ID" value="NZ_FXBL01000004.1"/>
</dbReference>
<accession>A0A1X7P279</accession>
<protein>
    <submittedName>
        <fullName evidence="3">Periplasmic chaperone for outer membrane proteins SurA</fullName>
    </submittedName>
</protein>
<dbReference type="Gene3D" id="1.10.4030.10">
    <property type="entry name" value="Porin chaperone SurA, peptide-binding domain"/>
    <property type="match status" value="1"/>
</dbReference>
<dbReference type="PANTHER" id="PTHR47637:SF1">
    <property type="entry name" value="CHAPERONE SURA"/>
    <property type="match status" value="1"/>
</dbReference>
<evidence type="ECO:0000313" key="4">
    <source>
        <dbReference type="Proteomes" id="UP000193083"/>
    </source>
</evidence>
<dbReference type="Proteomes" id="UP000193083">
    <property type="component" value="Unassembled WGS sequence"/>
</dbReference>
<keyword evidence="1 2" id="KW-0732">Signal</keyword>
<evidence type="ECO:0000256" key="1">
    <source>
        <dbReference type="ARBA" id="ARBA00022729"/>
    </source>
</evidence>